<evidence type="ECO:0000313" key="3">
    <source>
        <dbReference type="Proteomes" id="UP000006514"/>
    </source>
</evidence>
<organism evidence="2 3">
    <name type="scientific">Auricularia subglabra (strain TFB-10046 / SS5)</name>
    <name type="common">White-rot fungus</name>
    <name type="synonym">Auricularia delicata (strain TFB10046)</name>
    <dbReference type="NCBI Taxonomy" id="717982"/>
    <lineage>
        <taxon>Eukaryota</taxon>
        <taxon>Fungi</taxon>
        <taxon>Dikarya</taxon>
        <taxon>Basidiomycota</taxon>
        <taxon>Agaricomycotina</taxon>
        <taxon>Agaricomycetes</taxon>
        <taxon>Auriculariales</taxon>
        <taxon>Auriculariaceae</taxon>
        <taxon>Auricularia</taxon>
    </lineage>
</organism>
<dbReference type="Pfam" id="PF17921">
    <property type="entry name" value="Integrase_H2C2"/>
    <property type="match status" value="1"/>
</dbReference>
<sequence>LVHAGPAKSYLRLVERFYWPRMRKDVEEFCRTCDHCQKTKDSNFTRYGLL</sequence>
<dbReference type="Gene3D" id="1.10.340.70">
    <property type="match status" value="1"/>
</dbReference>
<dbReference type="OrthoDB" id="3158924at2759"/>
<protein>
    <recommendedName>
        <fullName evidence="1">Integrase zinc-binding domain-containing protein</fullName>
    </recommendedName>
</protein>
<feature type="non-terminal residue" evidence="2">
    <location>
        <position position="1"/>
    </location>
</feature>
<dbReference type="InterPro" id="IPR052160">
    <property type="entry name" value="Gypsy_RT_Integrase-like"/>
</dbReference>
<dbReference type="EMBL" id="JH687770">
    <property type="protein sequence ID" value="EJD44647.1"/>
    <property type="molecule type" value="Genomic_DNA"/>
</dbReference>
<feature type="domain" description="Integrase zinc-binding" evidence="1">
    <location>
        <begin position="3"/>
        <end position="41"/>
    </location>
</feature>
<accession>J0WZC0</accession>
<dbReference type="Proteomes" id="UP000006514">
    <property type="component" value="Unassembled WGS sequence"/>
</dbReference>
<evidence type="ECO:0000313" key="2">
    <source>
        <dbReference type="EMBL" id="EJD44647.1"/>
    </source>
</evidence>
<reference evidence="3" key="1">
    <citation type="journal article" date="2012" name="Science">
        <title>The Paleozoic origin of enzymatic lignin decomposition reconstructed from 31 fungal genomes.</title>
        <authorList>
            <person name="Floudas D."/>
            <person name="Binder M."/>
            <person name="Riley R."/>
            <person name="Barry K."/>
            <person name="Blanchette R.A."/>
            <person name="Henrissat B."/>
            <person name="Martinez A.T."/>
            <person name="Otillar R."/>
            <person name="Spatafora J.W."/>
            <person name="Yadav J.S."/>
            <person name="Aerts A."/>
            <person name="Benoit I."/>
            <person name="Boyd A."/>
            <person name="Carlson A."/>
            <person name="Copeland A."/>
            <person name="Coutinho P.M."/>
            <person name="de Vries R.P."/>
            <person name="Ferreira P."/>
            <person name="Findley K."/>
            <person name="Foster B."/>
            <person name="Gaskell J."/>
            <person name="Glotzer D."/>
            <person name="Gorecki P."/>
            <person name="Heitman J."/>
            <person name="Hesse C."/>
            <person name="Hori C."/>
            <person name="Igarashi K."/>
            <person name="Jurgens J.A."/>
            <person name="Kallen N."/>
            <person name="Kersten P."/>
            <person name="Kohler A."/>
            <person name="Kuees U."/>
            <person name="Kumar T.K.A."/>
            <person name="Kuo A."/>
            <person name="LaButti K."/>
            <person name="Larrondo L.F."/>
            <person name="Lindquist E."/>
            <person name="Ling A."/>
            <person name="Lombard V."/>
            <person name="Lucas S."/>
            <person name="Lundell T."/>
            <person name="Martin R."/>
            <person name="McLaughlin D.J."/>
            <person name="Morgenstern I."/>
            <person name="Morin E."/>
            <person name="Murat C."/>
            <person name="Nagy L.G."/>
            <person name="Nolan M."/>
            <person name="Ohm R.A."/>
            <person name="Patyshakuliyeva A."/>
            <person name="Rokas A."/>
            <person name="Ruiz-Duenas F.J."/>
            <person name="Sabat G."/>
            <person name="Salamov A."/>
            <person name="Samejima M."/>
            <person name="Schmutz J."/>
            <person name="Slot J.C."/>
            <person name="St John F."/>
            <person name="Stenlid J."/>
            <person name="Sun H."/>
            <person name="Sun S."/>
            <person name="Syed K."/>
            <person name="Tsang A."/>
            <person name="Wiebenga A."/>
            <person name="Young D."/>
            <person name="Pisabarro A."/>
            <person name="Eastwood D.C."/>
            <person name="Martin F."/>
            <person name="Cullen D."/>
            <person name="Grigoriev I.V."/>
            <person name="Hibbett D.S."/>
        </authorList>
    </citation>
    <scope>NUCLEOTIDE SEQUENCE [LARGE SCALE GENOMIC DNA]</scope>
    <source>
        <strain evidence="3">TFB10046</strain>
    </source>
</reference>
<dbReference type="AlphaFoldDB" id="J0WZC0"/>
<keyword evidence="3" id="KW-1185">Reference proteome</keyword>
<dbReference type="InterPro" id="IPR041588">
    <property type="entry name" value="Integrase_H2C2"/>
</dbReference>
<dbReference type="InParanoid" id="J0WZC0"/>
<gene>
    <name evidence="2" type="ORF">AURDEDRAFT_45010</name>
</gene>
<feature type="non-terminal residue" evidence="2">
    <location>
        <position position="50"/>
    </location>
</feature>
<proteinExistence type="predicted"/>
<dbReference type="OMA" id="CMKIDIK"/>
<name>J0WZC0_AURST</name>
<evidence type="ECO:0000259" key="1">
    <source>
        <dbReference type="Pfam" id="PF17921"/>
    </source>
</evidence>
<dbReference type="PANTHER" id="PTHR47266">
    <property type="entry name" value="ENDONUCLEASE-RELATED"/>
    <property type="match status" value="1"/>
</dbReference>
<dbReference type="KEGG" id="adl:AURDEDRAFT_45010"/>